<keyword evidence="3" id="KW-1185">Reference proteome</keyword>
<feature type="signal peptide" evidence="1">
    <location>
        <begin position="1"/>
        <end position="30"/>
    </location>
</feature>
<dbReference type="EMBL" id="JAECZA010000025">
    <property type="protein sequence ID" value="MBH8573127.1"/>
    <property type="molecule type" value="Genomic_DNA"/>
</dbReference>
<gene>
    <name evidence="2" type="ORF">I8752_08880</name>
</gene>
<proteinExistence type="predicted"/>
<feature type="chain" id="PRO_5035282199" evidence="1">
    <location>
        <begin position="31"/>
        <end position="146"/>
    </location>
</feature>
<reference evidence="2 3" key="1">
    <citation type="journal article" date="2021" name="Int. J. Syst. Evol. Microbiol.">
        <title>Amazonocrinis nigriterrae gen. nov., sp. nov., Atlanticothrix silvestris gen. nov., sp. nov. and Dendronalium phyllosphericum gen. nov., sp. nov., nostocacean cyanobacteria from Brazilian environments.</title>
        <authorList>
            <person name="Alvarenga D.O."/>
            <person name="Andreote A.P.D."/>
            <person name="Branco L.H.Z."/>
            <person name="Delbaje E."/>
            <person name="Cruz R.B."/>
            <person name="Varani A.M."/>
            <person name="Fiore M.F."/>
        </authorList>
    </citation>
    <scope>NUCLEOTIDE SEQUENCE [LARGE SCALE GENOMIC DNA]</scope>
    <source>
        <strain evidence="2 3">CENA369</strain>
    </source>
</reference>
<evidence type="ECO:0000256" key="1">
    <source>
        <dbReference type="SAM" id="SignalP"/>
    </source>
</evidence>
<protein>
    <submittedName>
        <fullName evidence="2">Uncharacterized protein</fullName>
    </submittedName>
</protein>
<accession>A0A8J7LCR7</accession>
<name>A0A8J7LCR7_9NOST</name>
<dbReference type="AlphaFoldDB" id="A0A8J7LCR7"/>
<sequence length="146" mass="14697">MMTNLSNKLSIIFRGSICLLGLVSVGNFLAAPARAQQATAVGAVTLIRPSGAFLSVSGEIVLPSGSYIDGGLTVAPTFGGIVGGNQETIKSLTITPGAIKTTTISNPNSIIDAVVTSINNNPSASVEDITTLIRAGAGNNRVGALD</sequence>
<keyword evidence="1" id="KW-0732">Signal</keyword>
<evidence type="ECO:0000313" key="3">
    <source>
        <dbReference type="Proteomes" id="UP000662314"/>
    </source>
</evidence>
<comment type="caution">
    <text evidence="2">The sequence shown here is derived from an EMBL/GenBank/DDBJ whole genome shotgun (WGS) entry which is preliminary data.</text>
</comment>
<organism evidence="2 3">
    <name type="scientific">Dendronalium phyllosphericum CENA369</name>
    <dbReference type="NCBI Taxonomy" id="1725256"/>
    <lineage>
        <taxon>Bacteria</taxon>
        <taxon>Bacillati</taxon>
        <taxon>Cyanobacteriota</taxon>
        <taxon>Cyanophyceae</taxon>
        <taxon>Nostocales</taxon>
        <taxon>Nostocaceae</taxon>
        <taxon>Dendronalium</taxon>
        <taxon>Dendronalium phyllosphericum</taxon>
    </lineage>
</organism>
<dbReference type="RefSeq" id="WP_214431948.1">
    <property type="nucleotide sequence ID" value="NZ_CAWPUQ010000122.1"/>
</dbReference>
<evidence type="ECO:0000313" key="2">
    <source>
        <dbReference type="EMBL" id="MBH8573127.1"/>
    </source>
</evidence>
<dbReference type="Proteomes" id="UP000662314">
    <property type="component" value="Unassembled WGS sequence"/>
</dbReference>